<name>A0ABW0KW83_9BACT</name>
<organism evidence="1 2">
    <name type="scientific">Prosthecobacter fluviatilis</name>
    <dbReference type="NCBI Taxonomy" id="445931"/>
    <lineage>
        <taxon>Bacteria</taxon>
        <taxon>Pseudomonadati</taxon>
        <taxon>Verrucomicrobiota</taxon>
        <taxon>Verrucomicrobiia</taxon>
        <taxon>Verrucomicrobiales</taxon>
        <taxon>Verrucomicrobiaceae</taxon>
        <taxon>Prosthecobacter</taxon>
    </lineage>
</organism>
<protein>
    <submittedName>
        <fullName evidence="1">Uncharacterized protein</fullName>
    </submittedName>
</protein>
<proteinExistence type="predicted"/>
<dbReference type="Proteomes" id="UP001596052">
    <property type="component" value="Unassembled WGS sequence"/>
</dbReference>
<comment type="caution">
    <text evidence="1">The sequence shown here is derived from an EMBL/GenBank/DDBJ whole genome shotgun (WGS) entry which is preliminary data.</text>
</comment>
<evidence type="ECO:0000313" key="1">
    <source>
        <dbReference type="EMBL" id="MFC5456998.1"/>
    </source>
</evidence>
<evidence type="ECO:0000313" key="2">
    <source>
        <dbReference type="Proteomes" id="UP001596052"/>
    </source>
</evidence>
<dbReference type="EMBL" id="JBHSMQ010000008">
    <property type="protein sequence ID" value="MFC5456998.1"/>
    <property type="molecule type" value="Genomic_DNA"/>
</dbReference>
<dbReference type="RefSeq" id="WP_377169828.1">
    <property type="nucleotide sequence ID" value="NZ_JBHSMQ010000008.1"/>
</dbReference>
<sequence length="97" mass="10663">MSLESITAAGNVEVPAYLALQELGFAIDRRFLENGTEMWVATSDAFLFSAPSPLELLGLCLMRQTRGPNWKADNNQINGYLSTYYPAALDESQDANS</sequence>
<gene>
    <name evidence="1" type="ORF">ACFQDI_19180</name>
</gene>
<keyword evidence="2" id="KW-1185">Reference proteome</keyword>
<accession>A0ABW0KW83</accession>
<reference evidence="2" key="1">
    <citation type="journal article" date="2019" name="Int. J. Syst. Evol. Microbiol.">
        <title>The Global Catalogue of Microorganisms (GCM) 10K type strain sequencing project: providing services to taxonomists for standard genome sequencing and annotation.</title>
        <authorList>
            <consortium name="The Broad Institute Genomics Platform"/>
            <consortium name="The Broad Institute Genome Sequencing Center for Infectious Disease"/>
            <person name="Wu L."/>
            <person name="Ma J."/>
        </authorList>
    </citation>
    <scope>NUCLEOTIDE SEQUENCE [LARGE SCALE GENOMIC DNA]</scope>
    <source>
        <strain evidence="2">CGMCC 4.1469</strain>
    </source>
</reference>